<dbReference type="HOGENOM" id="CLU_045564_0_0_1"/>
<feature type="compositionally biased region" description="Low complexity" evidence="1">
    <location>
        <begin position="36"/>
        <end position="49"/>
    </location>
</feature>
<reference evidence="2 3" key="1">
    <citation type="journal article" date="2015" name="Genome Announc.">
        <title>Draft Genome Sequence and Gene Annotation of the Entomopathogenic Fungus Verticillium hemipterigenum.</title>
        <authorList>
            <person name="Horn F."/>
            <person name="Habel A."/>
            <person name="Scharf D.H."/>
            <person name="Dworschak J."/>
            <person name="Brakhage A.A."/>
            <person name="Guthke R."/>
            <person name="Hertweck C."/>
            <person name="Linde J."/>
        </authorList>
    </citation>
    <scope>NUCLEOTIDE SEQUENCE [LARGE SCALE GENOMIC DNA]</scope>
</reference>
<dbReference type="Proteomes" id="UP000039046">
    <property type="component" value="Unassembled WGS sequence"/>
</dbReference>
<dbReference type="STRING" id="1531966.A0A0A1TCD1"/>
<evidence type="ECO:0000256" key="1">
    <source>
        <dbReference type="SAM" id="MobiDB-lite"/>
    </source>
</evidence>
<accession>A0A0A1TCD1</accession>
<sequence length="301" mass="33326">MTTLHNEHQHASWVSGKLHRRSSEYSQPPPEYELNTLSPSTSTSTGSLPEYEHNADTGAFPSGSQARFYPSRTLQIEAAGHGICTLPYSTSRQPIRVYEVMSGGDAIGDLVYESERIKRHSGDSILVRAGGSEAPICSTNYRFGPGRHPRMRLHGLRESEEVYEFSNKSLLSRAQVIRTHLGTFEWRYASRKERKALGANSLLVLEHVSKVALAGGGSEDHRRKVAQLIRNDEYRSRGTSRMTAGNGGRLELDLREWADTKGEAEQMEVLALASCMVMLKKEVDRRRAGQMAAMHSGGGGP</sequence>
<dbReference type="EMBL" id="CDHN01000002">
    <property type="protein sequence ID" value="CEJ85590.1"/>
    <property type="molecule type" value="Genomic_DNA"/>
</dbReference>
<feature type="region of interest" description="Disordered" evidence="1">
    <location>
        <begin position="1"/>
        <end position="66"/>
    </location>
</feature>
<dbReference type="OrthoDB" id="5325862at2759"/>
<evidence type="ECO:0000313" key="2">
    <source>
        <dbReference type="EMBL" id="CEJ85590.1"/>
    </source>
</evidence>
<name>A0A0A1TCD1_9HYPO</name>
<organism evidence="2 3">
    <name type="scientific">[Torrubiella] hemipterigena</name>
    <dbReference type="NCBI Taxonomy" id="1531966"/>
    <lineage>
        <taxon>Eukaryota</taxon>
        <taxon>Fungi</taxon>
        <taxon>Dikarya</taxon>
        <taxon>Ascomycota</taxon>
        <taxon>Pezizomycotina</taxon>
        <taxon>Sordariomycetes</taxon>
        <taxon>Hypocreomycetidae</taxon>
        <taxon>Hypocreales</taxon>
        <taxon>Clavicipitaceae</taxon>
        <taxon>Clavicipitaceae incertae sedis</taxon>
        <taxon>'Torrubiella' clade</taxon>
    </lineage>
</organism>
<keyword evidence="3" id="KW-1185">Reference proteome</keyword>
<gene>
    <name evidence="2" type="ORF">VHEMI03817</name>
</gene>
<dbReference type="AlphaFoldDB" id="A0A0A1TCD1"/>
<evidence type="ECO:0000313" key="3">
    <source>
        <dbReference type="Proteomes" id="UP000039046"/>
    </source>
</evidence>
<feature type="compositionally biased region" description="Basic and acidic residues" evidence="1">
    <location>
        <begin position="1"/>
        <end position="10"/>
    </location>
</feature>
<proteinExistence type="predicted"/>
<protein>
    <submittedName>
        <fullName evidence="2">Uncharacterized protein</fullName>
    </submittedName>
</protein>